<keyword evidence="7" id="KW-0862">Zinc</keyword>
<dbReference type="OrthoDB" id="9784365at2"/>
<evidence type="ECO:0000256" key="2">
    <source>
        <dbReference type="ARBA" id="ARBA00007342"/>
    </source>
</evidence>
<comment type="cofactor">
    <cofactor evidence="1">
        <name>Zn(2+)</name>
        <dbReference type="ChEBI" id="CHEBI:29105"/>
    </cofactor>
</comment>
<dbReference type="PANTHER" id="PTHR39453">
    <property type="entry name" value="PHOSPHATE PROPANOYLTRANSFERASE"/>
    <property type="match status" value="1"/>
</dbReference>
<evidence type="ECO:0000256" key="5">
    <source>
        <dbReference type="ARBA" id="ARBA00022679"/>
    </source>
</evidence>
<sequence length="191" mass="20910">MFLIPIGISGRHVHLSQKTLDILFGQLNYQLTFFKALKQTSQFAAQEKIDILSPAGKILSQVRILGPARDLDQVEISQSDALRHQFNAPVRSSGDIQGSGSATLIGPKGQVDITEGVIIANRHIHLSNADANRFGIKDRQLVKIKIGGIKPGILEEVLCRVHPNFKLECHLDTDDGSAFLLKTGDDVVLLK</sequence>
<proteinExistence type="inferred from homology"/>
<dbReference type="GO" id="GO:0046872">
    <property type="term" value="F:metal ion binding"/>
    <property type="evidence" value="ECO:0007669"/>
    <property type="project" value="UniProtKB-KW"/>
</dbReference>
<dbReference type="AlphaFoldDB" id="A0A421NYA0"/>
<evidence type="ECO:0000256" key="11">
    <source>
        <dbReference type="ARBA" id="ARBA00033077"/>
    </source>
</evidence>
<organism evidence="13 14">
    <name type="scientific">Candidatus Phytoplasma solani</name>
    <dbReference type="NCBI Taxonomy" id="69896"/>
    <lineage>
        <taxon>Bacteria</taxon>
        <taxon>Bacillati</taxon>
        <taxon>Mycoplasmatota</taxon>
        <taxon>Mollicutes</taxon>
        <taxon>Acholeplasmatales</taxon>
        <taxon>Acholeplasmataceae</taxon>
        <taxon>Candidatus Phytoplasma</taxon>
        <taxon>16SrXII (Stolbur group)</taxon>
    </lineage>
</organism>
<keyword evidence="6" id="KW-0479">Metal-binding</keyword>
<dbReference type="RefSeq" id="WP_122225385.1">
    <property type="nucleotide sequence ID" value="NZ_MPBG01000002.1"/>
</dbReference>
<gene>
    <name evidence="13" type="primary">pduL</name>
    <name evidence="13" type="ORF">PSSA1_v1c1990</name>
</gene>
<evidence type="ECO:0000256" key="10">
    <source>
        <dbReference type="ARBA" id="ARBA00030939"/>
    </source>
</evidence>
<dbReference type="Proteomes" id="UP000283896">
    <property type="component" value="Unassembled WGS sequence"/>
</dbReference>
<keyword evidence="5" id="KW-0808">Transferase</keyword>
<comment type="caution">
    <text evidence="13">The sequence shown here is derived from an EMBL/GenBank/DDBJ whole genome shotgun (WGS) entry which is preliminary data.</text>
</comment>
<dbReference type="PANTHER" id="PTHR39453:SF1">
    <property type="entry name" value="PHOSPHATE PROPANOYLTRANSFERASE"/>
    <property type="match status" value="1"/>
</dbReference>
<name>A0A421NYA0_9MOLU</name>
<dbReference type="InterPro" id="IPR008300">
    <property type="entry name" value="PTAC"/>
</dbReference>
<dbReference type="STRING" id="69896.S284_02810"/>
<evidence type="ECO:0000256" key="6">
    <source>
        <dbReference type="ARBA" id="ARBA00022723"/>
    </source>
</evidence>
<dbReference type="Pfam" id="PF06130">
    <property type="entry name" value="PTAC"/>
    <property type="match status" value="1"/>
</dbReference>
<evidence type="ECO:0000313" key="13">
    <source>
        <dbReference type="EMBL" id="RMI88991.1"/>
    </source>
</evidence>
<reference evidence="14" key="1">
    <citation type="submission" date="2016-11" db="EMBL/GenBank/DDBJ databases">
        <title>Genome sequence of Candidatus Phytoplasma solani strain SA-1.</title>
        <authorList>
            <person name="Haryono M."/>
            <person name="Samarzija I."/>
            <person name="Seruga Music M."/>
            <person name="Hogenhout S."/>
            <person name="Kuo C.-H."/>
        </authorList>
    </citation>
    <scope>NUCLEOTIDE SEQUENCE [LARGE SCALE GENOMIC DNA]</scope>
    <source>
        <strain evidence="14">SA-1</strain>
    </source>
</reference>
<protein>
    <recommendedName>
        <fullName evidence="4">Phosphate propanoyltransferase</fullName>
        <ecNumber evidence="3">2.3.1.222</ecNumber>
    </recommendedName>
    <alternativeName>
        <fullName evidence="10">Phosphate acyltransferase PduL</fullName>
    </alternativeName>
    <alternativeName>
        <fullName evidence="9">Phosphotransacylase PduL</fullName>
    </alternativeName>
    <alternativeName>
        <fullName evidence="11">Propanediol utilization protein PduL</fullName>
    </alternativeName>
</protein>
<evidence type="ECO:0000256" key="3">
    <source>
        <dbReference type="ARBA" id="ARBA00012206"/>
    </source>
</evidence>
<keyword evidence="14" id="KW-1185">Reference proteome</keyword>
<evidence type="ECO:0000256" key="1">
    <source>
        <dbReference type="ARBA" id="ARBA00001947"/>
    </source>
</evidence>
<dbReference type="EMBL" id="MPBG01000002">
    <property type="protein sequence ID" value="RMI88991.1"/>
    <property type="molecule type" value="Genomic_DNA"/>
</dbReference>
<accession>A0A421NYA0</accession>
<evidence type="ECO:0000256" key="4">
    <source>
        <dbReference type="ARBA" id="ARBA00020837"/>
    </source>
</evidence>
<dbReference type="GO" id="GO:0016747">
    <property type="term" value="F:acyltransferase activity, transferring groups other than amino-acyl groups"/>
    <property type="evidence" value="ECO:0007669"/>
    <property type="project" value="InterPro"/>
</dbReference>
<evidence type="ECO:0000256" key="8">
    <source>
        <dbReference type="ARBA" id="ARBA00023315"/>
    </source>
</evidence>
<comment type="similarity">
    <text evidence="2">Belongs to the PduL family.</text>
</comment>
<keyword evidence="8" id="KW-0012">Acyltransferase</keyword>
<comment type="catalytic activity">
    <reaction evidence="12">
        <text>propanoyl-CoA + phosphate = propanoyl phosphate + CoA</text>
        <dbReference type="Rhea" id="RHEA:28046"/>
        <dbReference type="ChEBI" id="CHEBI:43474"/>
        <dbReference type="ChEBI" id="CHEBI:57287"/>
        <dbReference type="ChEBI" id="CHEBI:57392"/>
        <dbReference type="ChEBI" id="CHEBI:58933"/>
        <dbReference type="EC" id="2.3.1.222"/>
    </reaction>
</comment>
<evidence type="ECO:0000313" key="14">
    <source>
        <dbReference type="Proteomes" id="UP000283896"/>
    </source>
</evidence>
<evidence type="ECO:0000256" key="7">
    <source>
        <dbReference type="ARBA" id="ARBA00022833"/>
    </source>
</evidence>
<evidence type="ECO:0000256" key="12">
    <source>
        <dbReference type="ARBA" id="ARBA00047589"/>
    </source>
</evidence>
<evidence type="ECO:0000256" key="9">
    <source>
        <dbReference type="ARBA" id="ARBA00030044"/>
    </source>
</evidence>
<dbReference type="EC" id="2.3.1.222" evidence="3"/>
<dbReference type="NCBIfam" id="NF011652">
    <property type="entry name" value="PRK15070.1"/>
    <property type="match status" value="1"/>
</dbReference>